<feature type="domain" description="C-type lectin" evidence="3">
    <location>
        <begin position="118"/>
        <end position="232"/>
    </location>
</feature>
<accession>A0A3N0Y8Y2</accession>
<keyword evidence="2" id="KW-0732">Signal</keyword>
<evidence type="ECO:0000313" key="4">
    <source>
        <dbReference type="EMBL" id="ROL42604.1"/>
    </source>
</evidence>
<dbReference type="PROSITE" id="PS00615">
    <property type="entry name" value="C_TYPE_LECTIN_1"/>
    <property type="match status" value="1"/>
</dbReference>
<feature type="signal peptide" evidence="2">
    <location>
        <begin position="1"/>
        <end position="19"/>
    </location>
</feature>
<protein>
    <recommendedName>
        <fullName evidence="3">C-type lectin domain-containing protein</fullName>
    </recommendedName>
</protein>
<dbReference type="CDD" id="cd00037">
    <property type="entry name" value="CLECT"/>
    <property type="match status" value="1"/>
</dbReference>
<evidence type="ECO:0000256" key="2">
    <source>
        <dbReference type="SAM" id="SignalP"/>
    </source>
</evidence>
<comment type="caution">
    <text evidence="4">The sequence shown here is derived from an EMBL/GenBank/DDBJ whole genome shotgun (WGS) entry which is preliminary data.</text>
</comment>
<evidence type="ECO:0000256" key="1">
    <source>
        <dbReference type="ARBA" id="ARBA00023157"/>
    </source>
</evidence>
<dbReference type="EMBL" id="RJVU01049572">
    <property type="protein sequence ID" value="ROL42604.1"/>
    <property type="molecule type" value="Genomic_DNA"/>
</dbReference>
<dbReference type="Proteomes" id="UP000281406">
    <property type="component" value="Unassembled WGS sequence"/>
</dbReference>
<name>A0A3N0Y8Y2_ANAGA</name>
<reference evidence="4 5" key="1">
    <citation type="submission" date="2018-10" db="EMBL/GenBank/DDBJ databases">
        <title>Genome assembly for a Yunnan-Guizhou Plateau 3E fish, Anabarilius grahami (Regan), and its evolutionary and genetic applications.</title>
        <authorList>
            <person name="Jiang W."/>
        </authorList>
    </citation>
    <scope>NUCLEOTIDE SEQUENCE [LARGE SCALE GENOMIC DNA]</scope>
    <source>
        <strain evidence="4">AG-KIZ</strain>
        <tissue evidence="4">Muscle</tissue>
    </source>
</reference>
<dbReference type="SMART" id="SM00034">
    <property type="entry name" value="CLECT"/>
    <property type="match status" value="1"/>
</dbReference>
<dbReference type="PROSITE" id="PS50041">
    <property type="entry name" value="C_TYPE_LECTIN_2"/>
    <property type="match status" value="2"/>
</dbReference>
<evidence type="ECO:0000259" key="3">
    <source>
        <dbReference type="PROSITE" id="PS50041"/>
    </source>
</evidence>
<dbReference type="OrthoDB" id="5858677at2759"/>
<dbReference type="InterPro" id="IPR018378">
    <property type="entry name" value="C-type_lectin_CS"/>
</dbReference>
<dbReference type="SUPFAM" id="SSF56436">
    <property type="entry name" value="C-type lectin-like"/>
    <property type="match status" value="2"/>
</dbReference>
<gene>
    <name evidence="4" type="ORF">DPX16_14011</name>
</gene>
<evidence type="ECO:0000313" key="5">
    <source>
        <dbReference type="Proteomes" id="UP000281406"/>
    </source>
</evidence>
<dbReference type="Gene3D" id="3.10.100.10">
    <property type="entry name" value="Mannose-Binding Protein A, subunit A"/>
    <property type="match status" value="2"/>
</dbReference>
<dbReference type="InterPro" id="IPR001304">
    <property type="entry name" value="C-type_lectin-like"/>
</dbReference>
<dbReference type="InterPro" id="IPR016187">
    <property type="entry name" value="CTDL_fold"/>
</dbReference>
<dbReference type="Pfam" id="PF00059">
    <property type="entry name" value="Lectin_C"/>
    <property type="match status" value="2"/>
</dbReference>
<sequence length="234" mass="27470">MKIALTGLSLFVLYGLTTGYRVHIYVSTPMTCTSARTYCKMLYKNLSIISNKEDLQMLEEAAGGTYSNSWINSQENVCKSLKYEDTNTSATEYLFENPPFCAFTYEVRWKKTSCSNKFPFFCYENFILVQENKTWEEALEFCRTYYTDLASFHFDWPVNQIKNETNNTQTDNVWTGLRFLDGNWYWLNAKSVQTDLPLPSCPPEPYRCGSRNTETERWENRDCDEKLNFLCLMK</sequence>
<dbReference type="PANTHER" id="PTHR45784:SF8">
    <property type="entry name" value="C-TYPE MANNOSE RECEPTOR 2-RELATED"/>
    <property type="match status" value="1"/>
</dbReference>
<keyword evidence="5" id="KW-1185">Reference proteome</keyword>
<organism evidence="4 5">
    <name type="scientific">Anabarilius grahami</name>
    <name type="common">Kanglang fish</name>
    <name type="synonym">Barilius grahami</name>
    <dbReference type="NCBI Taxonomy" id="495550"/>
    <lineage>
        <taxon>Eukaryota</taxon>
        <taxon>Metazoa</taxon>
        <taxon>Chordata</taxon>
        <taxon>Craniata</taxon>
        <taxon>Vertebrata</taxon>
        <taxon>Euteleostomi</taxon>
        <taxon>Actinopterygii</taxon>
        <taxon>Neopterygii</taxon>
        <taxon>Teleostei</taxon>
        <taxon>Ostariophysi</taxon>
        <taxon>Cypriniformes</taxon>
        <taxon>Xenocyprididae</taxon>
        <taxon>Xenocypridinae</taxon>
        <taxon>Xenocypridinae incertae sedis</taxon>
        <taxon>Anabarilius</taxon>
    </lineage>
</organism>
<dbReference type="PANTHER" id="PTHR45784">
    <property type="entry name" value="C-TYPE LECTIN DOMAIN FAMILY 20 MEMBER A-RELATED"/>
    <property type="match status" value="1"/>
</dbReference>
<keyword evidence="1" id="KW-1015">Disulfide bond</keyword>
<dbReference type="InterPro" id="IPR016186">
    <property type="entry name" value="C-type_lectin-like/link_sf"/>
</dbReference>
<feature type="domain" description="C-type lectin" evidence="3">
    <location>
        <begin position="20"/>
        <end position="123"/>
    </location>
</feature>
<dbReference type="AlphaFoldDB" id="A0A3N0Y8Y2"/>
<proteinExistence type="predicted"/>
<feature type="chain" id="PRO_5017938393" description="C-type lectin domain-containing protein" evidence="2">
    <location>
        <begin position="20"/>
        <end position="234"/>
    </location>
</feature>